<keyword evidence="3" id="KW-1185">Reference proteome</keyword>
<dbReference type="Gene3D" id="1.25.40.10">
    <property type="entry name" value="Tetratricopeptide repeat domain"/>
    <property type="match status" value="1"/>
</dbReference>
<name>A0A8H4CU84_COLGL</name>
<dbReference type="Pfam" id="PF06041">
    <property type="entry name" value="DUF924"/>
    <property type="match status" value="1"/>
</dbReference>
<comment type="caution">
    <text evidence="2">The sequence shown here is derived from an EMBL/GenBank/DDBJ whole genome shotgun (WGS) entry which is preliminary data.</text>
</comment>
<evidence type="ECO:0000313" key="3">
    <source>
        <dbReference type="Proteomes" id="UP000613401"/>
    </source>
</evidence>
<reference evidence="2" key="1">
    <citation type="journal article" date="2020" name="Phytopathology">
        <title>Genome sequence and comparative analysis of Colletotrichum gloeosporioides isolated from Liriodendron leaves.</title>
        <authorList>
            <person name="Fu F.F."/>
            <person name="Hao Z."/>
            <person name="Wang P."/>
            <person name="Lu Y."/>
            <person name="Xue L.J."/>
            <person name="Wei G."/>
            <person name="Tian Y."/>
            <person name="Baishi H."/>
            <person name="Xu H."/>
            <person name="Shi J."/>
            <person name="Cheng T."/>
            <person name="Wang G."/>
            <person name="Yi Y."/>
            <person name="Chen J."/>
        </authorList>
    </citation>
    <scope>NUCLEOTIDE SEQUENCE</scope>
    <source>
        <strain evidence="2">Lc1</strain>
    </source>
</reference>
<reference evidence="2" key="2">
    <citation type="submission" date="2020-03" db="EMBL/GenBank/DDBJ databases">
        <authorList>
            <person name="Fu F.-F."/>
            <person name="Chen J."/>
        </authorList>
    </citation>
    <scope>NUCLEOTIDE SEQUENCE</scope>
    <source>
        <strain evidence="2">Lc1</strain>
    </source>
</reference>
<protein>
    <recommendedName>
        <fullName evidence="4">DUF924 domain-containing protein</fullName>
    </recommendedName>
</protein>
<dbReference type="AlphaFoldDB" id="A0A8H4CU84"/>
<feature type="region of interest" description="Disordered" evidence="1">
    <location>
        <begin position="1"/>
        <end position="30"/>
    </location>
</feature>
<proteinExistence type="predicted"/>
<dbReference type="GeneID" id="69009655"/>
<evidence type="ECO:0000313" key="2">
    <source>
        <dbReference type="EMBL" id="KAF3810044.1"/>
    </source>
</evidence>
<organism evidence="2 3">
    <name type="scientific">Colletotrichum gloeosporioides</name>
    <name type="common">Anthracnose fungus</name>
    <name type="synonym">Glomerella cingulata</name>
    <dbReference type="NCBI Taxonomy" id="474922"/>
    <lineage>
        <taxon>Eukaryota</taxon>
        <taxon>Fungi</taxon>
        <taxon>Dikarya</taxon>
        <taxon>Ascomycota</taxon>
        <taxon>Pezizomycotina</taxon>
        <taxon>Sordariomycetes</taxon>
        <taxon>Hypocreomycetidae</taxon>
        <taxon>Glomerellales</taxon>
        <taxon>Glomerellaceae</taxon>
        <taxon>Colletotrichum</taxon>
        <taxon>Colletotrichum gloeosporioides species complex</taxon>
    </lineage>
</organism>
<dbReference type="Proteomes" id="UP000613401">
    <property type="component" value="Unassembled WGS sequence"/>
</dbReference>
<dbReference type="Gene3D" id="1.20.58.320">
    <property type="entry name" value="TPR-like"/>
    <property type="match status" value="1"/>
</dbReference>
<evidence type="ECO:0000256" key="1">
    <source>
        <dbReference type="SAM" id="MobiDB-lite"/>
    </source>
</evidence>
<dbReference type="InterPro" id="IPR010323">
    <property type="entry name" value="DUF924"/>
</dbReference>
<gene>
    <name evidence="2" type="ORF">GCG54_00002493</name>
</gene>
<evidence type="ECO:0008006" key="4">
    <source>
        <dbReference type="Google" id="ProtNLM"/>
    </source>
</evidence>
<accession>A0A8H4CU84</accession>
<dbReference type="EMBL" id="WVTB01000013">
    <property type="protein sequence ID" value="KAF3810044.1"/>
    <property type="molecule type" value="Genomic_DNA"/>
</dbReference>
<dbReference type="InterPro" id="IPR011990">
    <property type="entry name" value="TPR-like_helical_dom_sf"/>
</dbReference>
<dbReference type="SUPFAM" id="SSF48452">
    <property type="entry name" value="TPR-like"/>
    <property type="match status" value="1"/>
</dbReference>
<dbReference type="RefSeq" id="XP_045269203.1">
    <property type="nucleotide sequence ID" value="XM_045402585.1"/>
</dbReference>
<feature type="region of interest" description="Disordered" evidence="1">
    <location>
        <begin position="379"/>
        <end position="399"/>
    </location>
</feature>
<sequence>AAQTQNERSDDVSAASGTTPLPIRRSPPRAPFVELRLASRVGGSEEEGGGGGAVAVMPPHQISRSLRNAGCFDRTLPSLRLSSWQTLTVQRRCGPRVVCAGSRLPSGLSIRPRRGFQSTGYSRDSADEMTLTSGLPRSKACRAHATAHLKEVITPELLEKLRRFWFKHLHTEEAFILPQKNQLGRWFFSDENFDESCVRKFRPALEALKSSRATSRDIIAIVRPITPLQWLSLVLLLDQIPRNCYRGAESSVVFKFFDPIARDIANHAINAGATTHNRTKYRVAYRMWFYLPLMHSEDLALHDLAVEHYQKMKDDFEELMATDGSAGDDDQRKCWGVLAVQKETARDLLETNYDFEMKHRDIIAQFGRYPHRNLAMHRQSTPEEKEYLRTGGETFSGGG</sequence>
<feature type="non-terminal residue" evidence="2">
    <location>
        <position position="399"/>
    </location>
</feature>